<reference evidence="4 5" key="1">
    <citation type="submission" date="2021-06" db="EMBL/GenBank/DDBJ databases">
        <title>Halomicroarcula sp. a new haloarchaeum isolated from saline soil.</title>
        <authorList>
            <person name="Duran-Viseras A."/>
            <person name="Sanchez-Porro C."/>
            <person name="Ventosa A."/>
        </authorList>
    </citation>
    <scope>NUCLEOTIDE SEQUENCE [LARGE SCALE GENOMIC DNA]</scope>
    <source>
        <strain evidence="4 5">F27</strain>
    </source>
</reference>
<dbReference type="PROSITE" id="PS50943">
    <property type="entry name" value="HTH_CROC1"/>
    <property type="match status" value="1"/>
</dbReference>
<evidence type="ECO:0000256" key="2">
    <source>
        <dbReference type="ARBA" id="ARBA00023163"/>
    </source>
</evidence>
<dbReference type="PANTHER" id="PTHR34236">
    <property type="entry name" value="DIMETHYL SULFOXIDE REDUCTASE TRANSCRIPTIONAL ACTIVATOR"/>
    <property type="match status" value="1"/>
</dbReference>
<sequence>MSTLVSGNVPSEDLVLDHTLQTYPDLTFSVEQIVCSGDGSLMPMLWVRGSERDGIAETFREDPTVESVTHLRELEDECLFQMDWHGNVKLVIDMLTHSEATILDVTGAGTEWNIRMLYPERSMVSKAHDFCDEHGLDFEVESVREMEGEMAGRYGLTTSQHEVLSMAESEGYFDVPRQITQAELAEKLGISHQALSESLRRATGTLVEEAL</sequence>
<feature type="domain" description="HTH cro/C1-type" evidence="3">
    <location>
        <begin position="177"/>
        <end position="196"/>
    </location>
</feature>
<organism evidence="4 5">
    <name type="scientific">Haloarcula nitratireducens</name>
    <dbReference type="NCBI Taxonomy" id="2487749"/>
    <lineage>
        <taxon>Archaea</taxon>
        <taxon>Methanobacteriati</taxon>
        <taxon>Methanobacteriota</taxon>
        <taxon>Stenosarchaea group</taxon>
        <taxon>Halobacteria</taxon>
        <taxon>Halobacteriales</taxon>
        <taxon>Haloarculaceae</taxon>
        <taxon>Haloarcula</taxon>
    </lineage>
</organism>
<keyword evidence="1" id="KW-0805">Transcription regulation</keyword>
<dbReference type="InterPro" id="IPR031803">
    <property type="entry name" value="BAT_GAF/HTH-assoc"/>
</dbReference>
<keyword evidence="2" id="KW-0804">Transcription</keyword>
<keyword evidence="5" id="KW-1185">Reference proteome</keyword>
<comment type="caution">
    <text evidence="4">The sequence shown here is derived from an EMBL/GenBank/DDBJ whole genome shotgun (WGS) entry which is preliminary data.</text>
</comment>
<dbReference type="Pfam" id="PF15915">
    <property type="entry name" value="BAT"/>
    <property type="match status" value="1"/>
</dbReference>
<dbReference type="InterPro" id="IPR036388">
    <property type="entry name" value="WH-like_DNA-bd_sf"/>
</dbReference>
<dbReference type="CDD" id="cd00093">
    <property type="entry name" value="HTH_XRE"/>
    <property type="match status" value="1"/>
</dbReference>
<evidence type="ECO:0000256" key="1">
    <source>
        <dbReference type="ARBA" id="ARBA00023015"/>
    </source>
</evidence>
<dbReference type="RefSeq" id="WP_220580835.1">
    <property type="nucleotide sequence ID" value="NZ_RKLT01000005.1"/>
</dbReference>
<dbReference type="AlphaFoldDB" id="A0AAW4PE56"/>
<dbReference type="Proteomes" id="UP001430455">
    <property type="component" value="Unassembled WGS sequence"/>
</dbReference>
<evidence type="ECO:0000259" key="3">
    <source>
        <dbReference type="PROSITE" id="PS50943"/>
    </source>
</evidence>
<proteinExistence type="predicted"/>
<evidence type="ECO:0000313" key="5">
    <source>
        <dbReference type="Proteomes" id="UP001430455"/>
    </source>
</evidence>
<dbReference type="InterPro" id="IPR001387">
    <property type="entry name" value="Cro/C1-type_HTH"/>
</dbReference>
<accession>A0AAW4PE56</accession>
<dbReference type="Pfam" id="PF04967">
    <property type="entry name" value="HTH_10"/>
    <property type="match status" value="1"/>
</dbReference>
<dbReference type="EMBL" id="RKLT01000005">
    <property type="protein sequence ID" value="MBX0296220.1"/>
    <property type="molecule type" value="Genomic_DNA"/>
</dbReference>
<evidence type="ECO:0000313" key="4">
    <source>
        <dbReference type="EMBL" id="MBX0296220.1"/>
    </source>
</evidence>
<protein>
    <submittedName>
        <fullName evidence="4">Helix-turn-helix domain-containing protein</fullName>
    </submittedName>
</protein>
<dbReference type="PANTHER" id="PTHR34236:SF1">
    <property type="entry name" value="DIMETHYL SULFOXIDE REDUCTASE TRANSCRIPTIONAL ACTIVATOR"/>
    <property type="match status" value="1"/>
</dbReference>
<dbReference type="Gene3D" id="1.10.10.10">
    <property type="entry name" value="Winged helix-like DNA-binding domain superfamily/Winged helix DNA-binding domain"/>
    <property type="match status" value="1"/>
</dbReference>
<gene>
    <name evidence="4" type="ORF">EGH23_15180</name>
</gene>
<dbReference type="InterPro" id="IPR007050">
    <property type="entry name" value="HTH_bacterioopsin"/>
</dbReference>
<name>A0AAW4PE56_9EURY</name>